<dbReference type="EMBL" id="JAPUAC010000071">
    <property type="protein sequence ID" value="MCZ2656681.1"/>
    <property type="molecule type" value="Genomic_DNA"/>
</dbReference>
<comment type="caution">
    <text evidence="1">The sequence shown here is derived from an EMBL/GenBank/DDBJ whole genome shotgun (WGS) entry which is preliminary data.</text>
</comment>
<feature type="non-terminal residue" evidence="1">
    <location>
        <position position="39"/>
    </location>
</feature>
<dbReference type="Proteomes" id="UP001075704">
    <property type="component" value="Unassembled WGS sequence"/>
</dbReference>
<name>A0ABD4W122_BACFG</name>
<evidence type="ECO:0000313" key="2">
    <source>
        <dbReference type="Proteomes" id="UP001075704"/>
    </source>
</evidence>
<reference evidence="1" key="1">
    <citation type="submission" date="2022-12" db="EMBL/GenBank/DDBJ databases">
        <title>Development of a Multilocus Sequence Typing Scheme for Bacteroides fragilis Based on Whole Genome Sequencing Data and Clinical Application.</title>
        <authorList>
            <person name="Nielsen F.D."/>
            <person name="Justesen U.S."/>
        </authorList>
    </citation>
    <scope>NUCLEOTIDE SEQUENCE</scope>
    <source>
        <strain evidence="1">BF_BC_ODE_DK_2015_2</strain>
    </source>
</reference>
<accession>A0ABD4W122</accession>
<proteinExistence type="predicted"/>
<sequence length="39" mass="4283">MTIQAFSAIIPDVRDDKNKIYQSNEIVFIALVAVICGAD</sequence>
<dbReference type="AlphaFoldDB" id="A0ABD4W122"/>
<evidence type="ECO:0000313" key="1">
    <source>
        <dbReference type="EMBL" id="MCZ2656681.1"/>
    </source>
</evidence>
<protein>
    <submittedName>
        <fullName evidence="1">ISAs1 family transposase</fullName>
    </submittedName>
</protein>
<organism evidence="1 2">
    <name type="scientific">Bacteroides fragilis</name>
    <dbReference type="NCBI Taxonomy" id="817"/>
    <lineage>
        <taxon>Bacteria</taxon>
        <taxon>Pseudomonadati</taxon>
        <taxon>Bacteroidota</taxon>
        <taxon>Bacteroidia</taxon>
        <taxon>Bacteroidales</taxon>
        <taxon>Bacteroidaceae</taxon>
        <taxon>Bacteroides</taxon>
    </lineage>
</organism>
<gene>
    <name evidence="1" type="ORF">O1422_21345</name>
</gene>